<dbReference type="Proteomes" id="UP001152797">
    <property type="component" value="Unassembled WGS sequence"/>
</dbReference>
<dbReference type="EMBL" id="CAMXCT010002188">
    <property type="protein sequence ID" value="CAI3996293.1"/>
    <property type="molecule type" value="Genomic_DNA"/>
</dbReference>
<comment type="caution">
    <text evidence="1">The sequence shown here is derived from an EMBL/GenBank/DDBJ whole genome shotgun (WGS) entry which is preliminary data.</text>
</comment>
<evidence type="ECO:0000313" key="2">
    <source>
        <dbReference type="EMBL" id="CAL4783605.1"/>
    </source>
</evidence>
<dbReference type="EMBL" id="CAMXCT030002188">
    <property type="protein sequence ID" value="CAL4783605.1"/>
    <property type="molecule type" value="Genomic_DNA"/>
</dbReference>
<evidence type="ECO:0000313" key="1">
    <source>
        <dbReference type="EMBL" id="CAI3996293.1"/>
    </source>
</evidence>
<name>A0A9P1CSS4_9DINO</name>
<proteinExistence type="predicted"/>
<reference evidence="2 3" key="2">
    <citation type="submission" date="2024-05" db="EMBL/GenBank/DDBJ databases">
        <authorList>
            <person name="Chen Y."/>
            <person name="Shah S."/>
            <person name="Dougan E. K."/>
            <person name="Thang M."/>
            <person name="Chan C."/>
        </authorList>
    </citation>
    <scope>NUCLEOTIDE SEQUENCE [LARGE SCALE GENOMIC DNA]</scope>
</reference>
<keyword evidence="3" id="KW-1185">Reference proteome</keyword>
<reference evidence="1" key="1">
    <citation type="submission" date="2022-10" db="EMBL/GenBank/DDBJ databases">
        <authorList>
            <person name="Chen Y."/>
            <person name="Dougan E. K."/>
            <person name="Chan C."/>
            <person name="Rhodes N."/>
            <person name="Thang M."/>
        </authorList>
    </citation>
    <scope>NUCLEOTIDE SEQUENCE</scope>
</reference>
<dbReference type="EMBL" id="CAMXCT020002188">
    <property type="protein sequence ID" value="CAL1149668.1"/>
    <property type="molecule type" value="Genomic_DNA"/>
</dbReference>
<protein>
    <submittedName>
        <fullName evidence="1">Uncharacterized protein</fullName>
    </submittedName>
</protein>
<feature type="non-terminal residue" evidence="1">
    <location>
        <position position="308"/>
    </location>
</feature>
<gene>
    <name evidence="1" type="ORF">C1SCF055_LOCUS22786</name>
</gene>
<accession>A0A9P1CSS4</accession>
<evidence type="ECO:0000313" key="3">
    <source>
        <dbReference type="Proteomes" id="UP001152797"/>
    </source>
</evidence>
<dbReference type="AlphaFoldDB" id="A0A9P1CSS4"/>
<feature type="non-terminal residue" evidence="1">
    <location>
        <position position="1"/>
    </location>
</feature>
<organism evidence="1">
    <name type="scientific">Cladocopium goreaui</name>
    <dbReference type="NCBI Taxonomy" id="2562237"/>
    <lineage>
        <taxon>Eukaryota</taxon>
        <taxon>Sar</taxon>
        <taxon>Alveolata</taxon>
        <taxon>Dinophyceae</taxon>
        <taxon>Suessiales</taxon>
        <taxon>Symbiodiniaceae</taxon>
        <taxon>Cladocopium</taxon>
    </lineage>
</organism>
<sequence length="308" mass="33730">NLVDFVFGGAGIPAGVVTDEDVAQSKPKIIDWIRSNTLCLETMDAKCADDVERIDVTLGTIRIAQGELDQLHEEFRHHSEKIHKARATMVSKWRSGSIAYGSTSGPNPLEVKIKQLNDWALSKLTDARKPVTNKETFIMNLDKKLDGEIMSLIRSLKGPEDCDPECDLLLKELEEKFDDLHVEPLEPPVSASNAHSALEMTAPTLSLQKCMELKDGPEKKALLADLEAAVANTEGSHAEPGSLNELPPAVPAQEALDEFPGTVADALKRKDTTQLEVDRVKALHEQYRDDKDAVLTPTGVHFIGPGGR</sequence>